<name>A0A2H1YGH6_9FLAO</name>
<feature type="transmembrane region" description="Helical" evidence="1">
    <location>
        <begin position="6"/>
        <end position="28"/>
    </location>
</feature>
<dbReference type="AlphaFoldDB" id="A0A2H1YGH6"/>
<evidence type="ECO:0000256" key="1">
    <source>
        <dbReference type="SAM" id="Phobius"/>
    </source>
</evidence>
<keyword evidence="1" id="KW-1133">Transmembrane helix</keyword>
<protein>
    <submittedName>
        <fullName evidence="2">Uncharacterized protein</fullName>
    </submittedName>
</protein>
<keyword evidence="1" id="KW-0472">Membrane</keyword>
<reference evidence="3" key="1">
    <citation type="submission" date="2017-11" db="EMBL/GenBank/DDBJ databases">
        <authorList>
            <person name="Duchaud E."/>
        </authorList>
    </citation>
    <scope>NUCLEOTIDE SEQUENCE [LARGE SCALE GENOMIC DNA]</scope>
    <source>
        <strain evidence="3">Tenacibaculum sp. TNO020</strain>
    </source>
</reference>
<sequence length="56" mass="6429">MGNTVYNLLLVIYLLTKILGGFSIPFLFTKLVARKTQQIIYKNVVNNSKKKLTKIK</sequence>
<evidence type="ECO:0000313" key="2">
    <source>
        <dbReference type="EMBL" id="SOS74573.1"/>
    </source>
</evidence>
<organism evidence="2 3">
    <name type="scientific">Tenacibaculum piscium</name>
    <dbReference type="NCBI Taxonomy" id="1458515"/>
    <lineage>
        <taxon>Bacteria</taxon>
        <taxon>Pseudomonadati</taxon>
        <taxon>Bacteroidota</taxon>
        <taxon>Flavobacteriia</taxon>
        <taxon>Flavobacteriales</taxon>
        <taxon>Flavobacteriaceae</taxon>
        <taxon>Tenacibaculum</taxon>
    </lineage>
</organism>
<keyword evidence="3" id="KW-1185">Reference proteome</keyword>
<dbReference type="Proteomes" id="UP000234211">
    <property type="component" value="Unassembled WGS sequence"/>
</dbReference>
<evidence type="ECO:0000313" key="3">
    <source>
        <dbReference type="Proteomes" id="UP000234211"/>
    </source>
</evidence>
<dbReference type="EMBL" id="OENF01000016">
    <property type="protein sequence ID" value="SOS74573.1"/>
    <property type="molecule type" value="Genomic_DNA"/>
</dbReference>
<accession>A0A2H1YGH6</accession>
<keyword evidence="1" id="KW-0812">Transmembrane</keyword>
<proteinExistence type="predicted"/>
<gene>
    <name evidence="2" type="ORF">TNO020_230002</name>
</gene>